<dbReference type="Pfam" id="PF20789">
    <property type="entry name" value="4HBT_3C"/>
    <property type="match status" value="1"/>
</dbReference>
<dbReference type="AlphaFoldDB" id="A0A1Z4EJN3"/>
<protein>
    <submittedName>
        <fullName evidence="3">Uncharacterized protein</fullName>
    </submittedName>
</protein>
<feature type="domain" description="Acyl-CoA thioesterase-like C-terminal" evidence="2">
    <location>
        <begin position="149"/>
        <end position="275"/>
    </location>
</feature>
<organism evidence="3 4">
    <name type="scientific">Mycobacterium shigaense</name>
    <dbReference type="NCBI Taxonomy" id="722731"/>
    <lineage>
        <taxon>Bacteria</taxon>
        <taxon>Bacillati</taxon>
        <taxon>Actinomycetota</taxon>
        <taxon>Actinomycetes</taxon>
        <taxon>Mycobacteriales</taxon>
        <taxon>Mycobacteriaceae</taxon>
        <taxon>Mycobacterium</taxon>
        <taxon>Mycobacterium simiae complex</taxon>
    </lineage>
</organism>
<dbReference type="EMBL" id="AP018164">
    <property type="protein sequence ID" value="BAX93195.1"/>
    <property type="molecule type" value="Genomic_DNA"/>
</dbReference>
<dbReference type="CDD" id="cd03443">
    <property type="entry name" value="PaaI_thioesterase"/>
    <property type="match status" value="1"/>
</dbReference>
<dbReference type="InterPro" id="IPR049449">
    <property type="entry name" value="TesB_ACOT8-like_N"/>
</dbReference>
<evidence type="ECO:0000313" key="4">
    <source>
        <dbReference type="Proteomes" id="UP000217736"/>
    </source>
</evidence>
<dbReference type="Pfam" id="PF13622">
    <property type="entry name" value="4HBT_3"/>
    <property type="match status" value="1"/>
</dbReference>
<dbReference type="InterPro" id="IPR049450">
    <property type="entry name" value="ACOT8-like_C"/>
</dbReference>
<dbReference type="PANTHER" id="PTHR38110:SF1">
    <property type="entry name" value="THIOESTERASE DOMAIN-CONTAINING PROTEIN"/>
    <property type="match status" value="1"/>
</dbReference>
<dbReference type="Gene3D" id="2.40.160.210">
    <property type="entry name" value="Acyl-CoA thioesterase, double hotdog domain"/>
    <property type="match status" value="1"/>
</dbReference>
<reference evidence="4" key="1">
    <citation type="submission" date="2017-06" db="EMBL/GenBank/DDBJ databases">
        <title>Complete Genome Sequence of Mycobacterium shigaense.</title>
        <authorList>
            <person name="Fukano H."/>
            <person name="Yoshida M."/>
            <person name="Kazumi Y."/>
            <person name="Ogura Y."/>
            <person name="Mitarai S."/>
            <person name="Hayashi T."/>
            <person name="Hoshino Y."/>
        </authorList>
    </citation>
    <scope>NUCLEOTIDE SEQUENCE [LARGE SCALE GENOMIC DNA]</scope>
    <source>
        <strain evidence="4">UN-152</strain>
    </source>
</reference>
<dbReference type="InterPro" id="IPR042171">
    <property type="entry name" value="Acyl-CoA_hotdog"/>
</dbReference>
<dbReference type="InterPro" id="IPR029069">
    <property type="entry name" value="HotDog_dom_sf"/>
</dbReference>
<keyword evidence="4" id="KW-1185">Reference proteome</keyword>
<name>A0A1Z4EJN3_9MYCO</name>
<proteinExistence type="predicted"/>
<evidence type="ECO:0000259" key="2">
    <source>
        <dbReference type="Pfam" id="PF20789"/>
    </source>
</evidence>
<dbReference type="RefSeq" id="WP_232011039.1">
    <property type="nucleotide sequence ID" value="NZ_AP018164.1"/>
</dbReference>
<sequence length="284" mass="30528">MTDSTTVTRPFTDLTTIEPTGAGTFAATIDPMWTIGSKVHGGCLMALCGAAAHQALGEVALSPIALGANYLSAPDPGEVRLSTSVRRRGRQVCLVDVELSQRDRPAVRCTITLGHLDVDPPRHQETHALTGMAAEPGADAIPVNSESPVGQIIHVSQGCDLRLDPTASGFLDGKVGPPITRMWLRPLVTDEVDPDKAALFAIMAGDISPPVIMQRGFFGWTPTVQLTTYLRRLPSPGWMRVMASSTLLGDTWFEEDHVIVDAAGHIVAQSRQLALLPKQNWQPE</sequence>
<accession>A0A1Z4EJN3</accession>
<dbReference type="PANTHER" id="PTHR38110">
    <property type="entry name" value="CHROMOSOME 23, WHOLE GENOME SHOTGUN SEQUENCE"/>
    <property type="match status" value="1"/>
</dbReference>
<evidence type="ECO:0000313" key="3">
    <source>
        <dbReference type="EMBL" id="BAX93195.1"/>
    </source>
</evidence>
<dbReference type="KEGG" id="mshg:MSG_03055"/>
<feature type="domain" description="Acyl-CoA thioesterase-like N-terminal HotDog" evidence="1">
    <location>
        <begin position="30"/>
        <end position="114"/>
    </location>
</feature>
<dbReference type="Proteomes" id="UP000217736">
    <property type="component" value="Chromosome"/>
</dbReference>
<dbReference type="SUPFAM" id="SSF54637">
    <property type="entry name" value="Thioesterase/thiol ester dehydrase-isomerase"/>
    <property type="match status" value="2"/>
</dbReference>
<dbReference type="InterPro" id="IPR052389">
    <property type="entry name" value="Sec_Metab_Biosynth-Assoc"/>
</dbReference>
<evidence type="ECO:0000259" key="1">
    <source>
        <dbReference type="Pfam" id="PF13622"/>
    </source>
</evidence>
<gene>
    <name evidence="3" type="ORF">MSG_03055</name>
</gene>